<dbReference type="AlphaFoldDB" id="A0A844HK48"/>
<accession>A0A844HK48</accession>
<comment type="caution">
    <text evidence="3">The sequence shown here is derived from an EMBL/GenBank/DDBJ whole genome shotgun (WGS) entry which is preliminary data.</text>
</comment>
<evidence type="ECO:0000256" key="1">
    <source>
        <dbReference type="SAM" id="SignalP"/>
    </source>
</evidence>
<dbReference type="Pfam" id="PF13350">
    <property type="entry name" value="Y_phosphatase3"/>
    <property type="match status" value="1"/>
</dbReference>
<proteinExistence type="predicted"/>
<sequence>MMLSLKTSVSATALALAFLSAQGVAAETLNTPRLSSADNFRDIAGTTTAYSTARNGVMRQGVFYRSNALTLSDADLATVNTLGISDVYDLRTPGEVATAPDRVPTGASYTNVNLMGNASVHFNPTTADEARAFMQDGERAYVNNSDMRGRLAGMLNDMAAADGASLFHCTAGKDRTGWTAAVLQSLAGVSDADIMTNYLATNDYTADRVAATMAYLNATNPAYAEIMGPVMGVEASYLQAGLDEVASQYGTMQNYLTEGLGLSQETIYVLRGKMVRYELPGQQDMTGNAAAGAEVLSALQDSDLSGRYTDYNYYLQSAIDAGTLGGVEATVGGQVHADAASSLLREIGLIDSALPYATGRAMADGQSQFWTKGLSFQDDQDARSGIASSDGDVNGFMMGMSKRFDGQIAAYAGAGTLQGSTSSAEGQADTDQIFVTAGGRYGFDSLDQGTFVSANVTAAQFDYDSTRQIGGGLGTAKGSTDGNLYGASLKLGYDHVTADYRVTPTVGIRFSHLKRDGFTETGSEVALDVDALSESRRDLLLGVELEAKPTAMGNWSVSPALNIGYEHALDDAATSSTGRIEGIPVEQVSAFDSRDVFRAGASISAKLDRLTLSAEGNYQDGNSGGMLSASYSF</sequence>
<protein>
    <submittedName>
        <fullName evidence="3">Autotransporter domain-containing protein</fullName>
    </submittedName>
</protein>
<dbReference type="SMART" id="SM00869">
    <property type="entry name" value="Autotransporter"/>
    <property type="match status" value="1"/>
</dbReference>
<dbReference type="Pfam" id="PF03797">
    <property type="entry name" value="Autotransporter"/>
    <property type="match status" value="1"/>
</dbReference>
<feature type="signal peptide" evidence="1">
    <location>
        <begin position="1"/>
        <end position="25"/>
    </location>
</feature>
<dbReference type="SUPFAM" id="SSF52799">
    <property type="entry name" value="(Phosphotyrosine protein) phosphatases II"/>
    <property type="match status" value="1"/>
</dbReference>
<dbReference type="PROSITE" id="PS51208">
    <property type="entry name" value="AUTOTRANSPORTER"/>
    <property type="match status" value="1"/>
</dbReference>
<dbReference type="Proteomes" id="UP000449846">
    <property type="component" value="Unassembled WGS sequence"/>
</dbReference>
<keyword evidence="1" id="KW-0732">Signal</keyword>
<name>A0A844HK48_9RHOB</name>
<reference evidence="3 4" key="1">
    <citation type="submission" date="2019-11" db="EMBL/GenBank/DDBJ databases">
        <authorList>
            <person name="Dong K."/>
        </authorList>
    </citation>
    <scope>NUCLEOTIDE SEQUENCE [LARGE SCALE GENOMIC DNA]</scope>
    <source>
        <strain evidence="3 4">NBRC 112902</strain>
    </source>
</reference>
<dbReference type="GO" id="GO:0004721">
    <property type="term" value="F:phosphoprotein phosphatase activity"/>
    <property type="evidence" value="ECO:0007669"/>
    <property type="project" value="InterPro"/>
</dbReference>
<dbReference type="InterPro" id="IPR029021">
    <property type="entry name" value="Prot-tyrosine_phosphatase-like"/>
</dbReference>
<evidence type="ECO:0000313" key="3">
    <source>
        <dbReference type="EMBL" id="MTH60310.1"/>
    </source>
</evidence>
<keyword evidence="4" id="KW-1185">Reference proteome</keyword>
<dbReference type="InterPro" id="IPR026893">
    <property type="entry name" value="Tyr/Ser_Pase_IphP-type"/>
</dbReference>
<dbReference type="InterPro" id="IPR005546">
    <property type="entry name" value="Autotransporte_beta"/>
</dbReference>
<evidence type="ECO:0000313" key="4">
    <source>
        <dbReference type="Proteomes" id="UP000449846"/>
    </source>
</evidence>
<dbReference type="InterPro" id="IPR036709">
    <property type="entry name" value="Autotransporte_beta_dom_sf"/>
</dbReference>
<feature type="domain" description="Autotransporter" evidence="2">
    <location>
        <begin position="362"/>
        <end position="633"/>
    </location>
</feature>
<dbReference type="InterPro" id="IPR016130">
    <property type="entry name" value="Tyr_Pase_AS"/>
</dbReference>
<feature type="chain" id="PRO_5032453914" evidence="1">
    <location>
        <begin position="26"/>
        <end position="633"/>
    </location>
</feature>
<dbReference type="SUPFAM" id="SSF103515">
    <property type="entry name" value="Autotransporter"/>
    <property type="match status" value="1"/>
</dbReference>
<gene>
    <name evidence="3" type="ORF">GL300_13930</name>
</gene>
<dbReference type="Gene3D" id="2.40.128.130">
    <property type="entry name" value="Autotransporter beta-domain"/>
    <property type="match status" value="1"/>
</dbReference>
<dbReference type="Gene3D" id="3.90.190.10">
    <property type="entry name" value="Protein tyrosine phosphatase superfamily"/>
    <property type="match status" value="1"/>
</dbReference>
<organism evidence="3 4">
    <name type="scientific">Paracoccus litorisediminis</name>
    <dbReference type="NCBI Taxonomy" id="2006130"/>
    <lineage>
        <taxon>Bacteria</taxon>
        <taxon>Pseudomonadati</taxon>
        <taxon>Pseudomonadota</taxon>
        <taxon>Alphaproteobacteria</taxon>
        <taxon>Rhodobacterales</taxon>
        <taxon>Paracoccaceae</taxon>
        <taxon>Paracoccus</taxon>
    </lineage>
</organism>
<dbReference type="PROSITE" id="PS00383">
    <property type="entry name" value="TYR_PHOSPHATASE_1"/>
    <property type="match status" value="1"/>
</dbReference>
<evidence type="ECO:0000259" key="2">
    <source>
        <dbReference type="PROSITE" id="PS51208"/>
    </source>
</evidence>
<dbReference type="EMBL" id="WMIG01000007">
    <property type="protein sequence ID" value="MTH60310.1"/>
    <property type="molecule type" value="Genomic_DNA"/>
</dbReference>